<proteinExistence type="predicted"/>
<dbReference type="Proteomes" id="UP000504882">
    <property type="component" value="Unassembled WGS sequence"/>
</dbReference>
<feature type="domain" description="AB hydrolase-1" evidence="1">
    <location>
        <begin position="6"/>
        <end position="218"/>
    </location>
</feature>
<dbReference type="RefSeq" id="WP_133106773.1">
    <property type="nucleotide sequence ID" value="NZ_SMNA01000003.1"/>
</dbReference>
<dbReference type="EMBL" id="SMNA01000003">
    <property type="protein sequence ID" value="TDE95844.1"/>
    <property type="molecule type" value="Genomic_DNA"/>
</dbReference>
<evidence type="ECO:0000313" key="2">
    <source>
        <dbReference type="EMBL" id="TDE95844.1"/>
    </source>
</evidence>
<organism evidence="2 3">
    <name type="scientific">Occultella glacieicola</name>
    <dbReference type="NCBI Taxonomy" id="2518684"/>
    <lineage>
        <taxon>Bacteria</taxon>
        <taxon>Bacillati</taxon>
        <taxon>Actinomycetota</taxon>
        <taxon>Actinomycetes</taxon>
        <taxon>Micrococcales</taxon>
        <taxon>Ruaniaceae</taxon>
        <taxon>Occultella</taxon>
    </lineage>
</organism>
<keyword evidence="2" id="KW-0378">Hydrolase</keyword>
<name>A0ABY2E711_9MICO</name>
<dbReference type="InterPro" id="IPR029058">
    <property type="entry name" value="AB_hydrolase_fold"/>
</dbReference>
<evidence type="ECO:0000313" key="3">
    <source>
        <dbReference type="Proteomes" id="UP000504882"/>
    </source>
</evidence>
<dbReference type="PANTHER" id="PTHR37017">
    <property type="entry name" value="AB HYDROLASE-1 DOMAIN-CONTAINING PROTEIN-RELATED"/>
    <property type="match status" value="1"/>
</dbReference>
<comment type="caution">
    <text evidence="2">The sequence shown here is derived from an EMBL/GenBank/DDBJ whole genome shotgun (WGS) entry which is preliminary data.</text>
</comment>
<dbReference type="InterPro" id="IPR052897">
    <property type="entry name" value="Sec-Metab_Biosynth_Hydrolase"/>
</dbReference>
<dbReference type="PANTHER" id="PTHR37017:SF11">
    <property type="entry name" value="ESTERASE_LIPASE_THIOESTERASE DOMAIN-CONTAINING PROTEIN"/>
    <property type="match status" value="1"/>
</dbReference>
<sequence>MTLFGLIPGAGCDPAYWAPTQRALDALGFDSVAVDLPSSDDGADFNTYADVTVDALAGHADVVLVAHSFGAFTAPLVCARRPVDLLVLLSAMVPQPGESPADWWAATGQEQAQADAAAAAGRPGEESMADVFYHDLTPAQSEQAQLWDRPQSATPFEQTWPMTHWPEVATHVLGFAEDRLFPLPFQRRVAAQRLGLRVTAVPGGHMGMVSRPGPLAAALRSCVGSISTTI</sequence>
<dbReference type="InterPro" id="IPR000073">
    <property type="entry name" value="AB_hydrolase_1"/>
</dbReference>
<dbReference type="SUPFAM" id="SSF53474">
    <property type="entry name" value="alpha/beta-Hydrolases"/>
    <property type="match status" value="1"/>
</dbReference>
<dbReference type="Pfam" id="PF12697">
    <property type="entry name" value="Abhydrolase_6"/>
    <property type="match status" value="1"/>
</dbReference>
<keyword evidence="3" id="KW-1185">Reference proteome</keyword>
<accession>A0ABY2E711</accession>
<protein>
    <submittedName>
        <fullName evidence="2">Alpha/beta hydrolase</fullName>
    </submittedName>
</protein>
<reference evidence="2 3" key="1">
    <citation type="submission" date="2019-03" db="EMBL/GenBank/DDBJ databases">
        <title>Genomic features of bacteria from cold environments.</title>
        <authorList>
            <person name="Shen L."/>
        </authorList>
    </citation>
    <scope>NUCLEOTIDE SEQUENCE [LARGE SCALE GENOMIC DNA]</scope>
    <source>
        <strain evidence="3">T3246-1</strain>
    </source>
</reference>
<dbReference type="Gene3D" id="3.40.50.1820">
    <property type="entry name" value="alpha/beta hydrolase"/>
    <property type="match status" value="1"/>
</dbReference>
<dbReference type="GO" id="GO:0016787">
    <property type="term" value="F:hydrolase activity"/>
    <property type="evidence" value="ECO:0007669"/>
    <property type="project" value="UniProtKB-KW"/>
</dbReference>
<evidence type="ECO:0000259" key="1">
    <source>
        <dbReference type="Pfam" id="PF12697"/>
    </source>
</evidence>
<gene>
    <name evidence="2" type="ORF">EXU48_06175</name>
</gene>